<evidence type="ECO:0000313" key="7">
    <source>
        <dbReference type="Proteomes" id="UP001055125"/>
    </source>
</evidence>
<dbReference type="GO" id="GO:0008168">
    <property type="term" value="F:methyltransferase activity"/>
    <property type="evidence" value="ECO:0007669"/>
    <property type="project" value="UniProtKB-KW"/>
</dbReference>
<comment type="caution">
    <text evidence="6">The sequence shown here is derived from an EMBL/GenBank/DDBJ whole genome shotgun (WGS) entry which is preliminary data.</text>
</comment>
<reference evidence="6" key="1">
    <citation type="journal article" date="2021" name="Front. Microbiol.">
        <title>Comprehensive Comparative Genomics and Phenotyping of Methylobacterium Species.</title>
        <authorList>
            <person name="Alessa O."/>
            <person name="Ogura Y."/>
            <person name="Fujitani Y."/>
            <person name="Takami H."/>
            <person name="Hayashi T."/>
            <person name="Sahin N."/>
            <person name="Tani A."/>
        </authorList>
    </citation>
    <scope>NUCLEOTIDE SEQUENCE</scope>
    <source>
        <strain evidence="6">DSM 19015</strain>
    </source>
</reference>
<feature type="region of interest" description="Disordered" evidence="4">
    <location>
        <begin position="1"/>
        <end position="34"/>
    </location>
</feature>
<protein>
    <submittedName>
        <fullName evidence="6">2-methoxy-6-polyprenyl-1,4-benzoquinol methylase, mitochondrial</fullName>
    </submittedName>
</protein>
<feature type="domain" description="Methyltransferase type 11" evidence="5">
    <location>
        <begin position="78"/>
        <end position="166"/>
    </location>
</feature>
<dbReference type="RefSeq" id="WP_238242665.1">
    <property type="nucleotide sequence ID" value="NZ_BPQP01000009.1"/>
</dbReference>
<proteinExistence type="inferred from homology"/>
<organism evidence="6 7">
    <name type="scientific">Methylobacterium iners</name>
    <dbReference type="NCBI Taxonomy" id="418707"/>
    <lineage>
        <taxon>Bacteria</taxon>
        <taxon>Pseudomonadati</taxon>
        <taxon>Pseudomonadota</taxon>
        <taxon>Alphaproteobacteria</taxon>
        <taxon>Hyphomicrobiales</taxon>
        <taxon>Methylobacteriaceae</taxon>
        <taxon>Methylobacterium</taxon>
    </lineage>
</organism>
<dbReference type="PANTHER" id="PTHR44942:SF4">
    <property type="entry name" value="METHYLTRANSFERASE TYPE 11 DOMAIN-CONTAINING PROTEIN"/>
    <property type="match status" value="1"/>
</dbReference>
<dbReference type="Pfam" id="PF08241">
    <property type="entry name" value="Methyltransf_11"/>
    <property type="match status" value="1"/>
</dbReference>
<dbReference type="EMBL" id="BPQP01000009">
    <property type="protein sequence ID" value="GJD93460.1"/>
    <property type="molecule type" value="Genomic_DNA"/>
</dbReference>
<evidence type="ECO:0000256" key="4">
    <source>
        <dbReference type="SAM" id="MobiDB-lite"/>
    </source>
</evidence>
<keyword evidence="3" id="KW-0808">Transferase</keyword>
<dbReference type="PANTHER" id="PTHR44942">
    <property type="entry name" value="METHYLTRANSF_11 DOMAIN-CONTAINING PROTEIN"/>
    <property type="match status" value="1"/>
</dbReference>
<comment type="similarity">
    <text evidence="1">Belongs to the methyltransferase superfamily.</text>
</comment>
<dbReference type="CDD" id="cd02440">
    <property type="entry name" value="AdoMet_MTases"/>
    <property type="match status" value="1"/>
</dbReference>
<dbReference type="InterPro" id="IPR013216">
    <property type="entry name" value="Methyltransf_11"/>
</dbReference>
<evidence type="ECO:0000256" key="1">
    <source>
        <dbReference type="ARBA" id="ARBA00008361"/>
    </source>
</evidence>
<dbReference type="InterPro" id="IPR029063">
    <property type="entry name" value="SAM-dependent_MTases_sf"/>
</dbReference>
<evidence type="ECO:0000313" key="6">
    <source>
        <dbReference type="EMBL" id="GJD93460.1"/>
    </source>
</evidence>
<dbReference type="InterPro" id="IPR051052">
    <property type="entry name" value="Diverse_substrate_MTase"/>
</dbReference>
<name>A0ABQ4RSX0_9HYPH</name>
<dbReference type="SUPFAM" id="SSF53335">
    <property type="entry name" value="S-adenosyl-L-methionine-dependent methyltransferases"/>
    <property type="match status" value="1"/>
</dbReference>
<sequence>MAAPRPHPGSGSGGSVKTAKAGRQTARAPESTWQGAGISTFKDHFSAGSAGYAAHRPTYPEALVAFLAEIAPGRDLALDCACGTGQLSVPLAGRFARVVATDASAAQIAEASDHPSVTYRTAPAEGSGLPDACADLVTVAQAAHWLDLPAFYTEVRRVAKPRGIVALITYGVLHVEGEAEGVVQDFYGRVLGPHWPPERRHVEEGYRGLPFPFAEIMTPPLAIEAALSLDELVGYVGTWSALREARRATGSDPLSAFREALARVWGEPATRRDIRWPLSLRVGRV</sequence>
<gene>
    <name evidence="6" type="primary">COQ5_1</name>
    <name evidence="6" type="ORF">OCOJLMKI_0655</name>
</gene>
<keyword evidence="2 6" id="KW-0489">Methyltransferase</keyword>
<evidence type="ECO:0000256" key="2">
    <source>
        <dbReference type="ARBA" id="ARBA00022603"/>
    </source>
</evidence>
<reference evidence="6" key="2">
    <citation type="submission" date="2021-08" db="EMBL/GenBank/DDBJ databases">
        <authorList>
            <person name="Tani A."/>
            <person name="Ola A."/>
            <person name="Ogura Y."/>
            <person name="Katsura K."/>
            <person name="Hayashi T."/>
        </authorList>
    </citation>
    <scope>NUCLEOTIDE SEQUENCE</scope>
    <source>
        <strain evidence="6">DSM 19015</strain>
    </source>
</reference>
<dbReference type="Proteomes" id="UP001055125">
    <property type="component" value="Unassembled WGS sequence"/>
</dbReference>
<dbReference type="GO" id="GO:0032259">
    <property type="term" value="P:methylation"/>
    <property type="evidence" value="ECO:0007669"/>
    <property type="project" value="UniProtKB-KW"/>
</dbReference>
<evidence type="ECO:0000256" key="3">
    <source>
        <dbReference type="ARBA" id="ARBA00022679"/>
    </source>
</evidence>
<keyword evidence="7" id="KW-1185">Reference proteome</keyword>
<accession>A0ABQ4RSX0</accession>
<evidence type="ECO:0000259" key="5">
    <source>
        <dbReference type="Pfam" id="PF08241"/>
    </source>
</evidence>
<dbReference type="Gene3D" id="3.40.50.150">
    <property type="entry name" value="Vaccinia Virus protein VP39"/>
    <property type="match status" value="1"/>
</dbReference>